<sequence>MVEELSCFLGLQIKQRNDGIFISQEKYAKSMVKKFGLEQARNKRTPAATHVKLTKDTKGRSLQRILKYVHGTYFAMMYSYDTTSTLVGYCDADWVGSADDRKSTSGAEDEYIAAGSGCTQLNLMKNMLHEYGFDQDIMTLYFDNMSAIDISKNPVQHSRTKHIDIRHNFIQELVEDKGSYVPKQSKDAPNAITSSPSPVHHVRVRGRCFKSTPPRRLYRLPSEKVQEEATSRLQESLRSAALKPLEPVTAKRLPLIPRVPFTLKRAHQPKGYSFQLQETLDAHQLYLYVILPLFTFLDRNYLLRNQMRCLHTFLKSPLLHVRNILMVLKMMIKSPKGPKPPKRKTQQARRNVTTKTGRKKIPANVPSVPIDGISFHHEESVQRWKFVMQRRIAGETVHITGFKFVISPAVINGYLGNTVDIDCSPSSPTTEVLATILSGGTLSIWPVNEIPTAALSVKYAIMHNIGIANWFPSSHASRIFAALGTFLYQICNDDKVDTGDFIYNQLLRHVGSFGVKVPISFPRLLSSLLLHINGAVLTASNAPGPEPKTIALSYTLFQGSHVPDIDNDVHPTRGPRIFDTTDYPHY</sequence>
<dbReference type="AlphaFoldDB" id="A0A5D3DQ50"/>
<name>A0A5D3DQ50_CUCMM</name>
<dbReference type="PANTHER" id="PTHR11439:SF486">
    <property type="entry name" value="RLK (RECEPTOR-LIKE KINASE) PROTEIN, PUTATIVE-RELATED"/>
    <property type="match status" value="1"/>
</dbReference>
<feature type="domain" description="Putative plant transposon protein" evidence="2">
    <location>
        <begin position="395"/>
        <end position="530"/>
    </location>
</feature>
<evidence type="ECO:0000313" key="3">
    <source>
        <dbReference type="EMBL" id="TYK25797.1"/>
    </source>
</evidence>
<comment type="caution">
    <text evidence="3">The sequence shown here is derived from an EMBL/GenBank/DDBJ whole genome shotgun (WGS) entry which is preliminary data.</text>
</comment>
<evidence type="ECO:0000259" key="2">
    <source>
        <dbReference type="Pfam" id="PF20167"/>
    </source>
</evidence>
<gene>
    <name evidence="3" type="ORF">E5676_scaffold2413G00010</name>
</gene>
<dbReference type="Pfam" id="PF20167">
    <property type="entry name" value="Transposase_32"/>
    <property type="match status" value="1"/>
</dbReference>
<dbReference type="EMBL" id="SSTD01003698">
    <property type="protein sequence ID" value="TYK25797.1"/>
    <property type="molecule type" value="Genomic_DNA"/>
</dbReference>
<dbReference type="PANTHER" id="PTHR11439">
    <property type="entry name" value="GAG-POL-RELATED RETROTRANSPOSON"/>
    <property type="match status" value="1"/>
</dbReference>
<dbReference type="CDD" id="cd09272">
    <property type="entry name" value="RNase_HI_RT_Ty1"/>
    <property type="match status" value="1"/>
</dbReference>
<feature type="region of interest" description="Disordered" evidence="1">
    <location>
        <begin position="333"/>
        <end position="361"/>
    </location>
</feature>
<protein>
    <recommendedName>
        <fullName evidence="2">Putative plant transposon protein domain-containing protein</fullName>
    </recommendedName>
</protein>
<accession>A0A5D3DQ50</accession>
<reference evidence="3 4" key="1">
    <citation type="submission" date="2019-08" db="EMBL/GenBank/DDBJ databases">
        <title>Draft genome sequences of two oriental melons (Cucumis melo L. var makuwa).</title>
        <authorList>
            <person name="Kwon S.-Y."/>
        </authorList>
    </citation>
    <scope>NUCLEOTIDE SEQUENCE [LARGE SCALE GENOMIC DNA]</scope>
    <source>
        <strain evidence="4">cv. Chang Bougi</strain>
        <tissue evidence="3">Leaf</tissue>
    </source>
</reference>
<evidence type="ECO:0000313" key="4">
    <source>
        <dbReference type="Proteomes" id="UP000321947"/>
    </source>
</evidence>
<dbReference type="InterPro" id="IPR046796">
    <property type="entry name" value="Transposase_32_dom"/>
</dbReference>
<organism evidence="3 4">
    <name type="scientific">Cucumis melo var. makuwa</name>
    <name type="common">Oriental melon</name>
    <dbReference type="NCBI Taxonomy" id="1194695"/>
    <lineage>
        <taxon>Eukaryota</taxon>
        <taxon>Viridiplantae</taxon>
        <taxon>Streptophyta</taxon>
        <taxon>Embryophyta</taxon>
        <taxon>Tracheophyta</taxon>
        <taxon>Spermatophyta</taxon>
        <taxon>Magnoliopsida</taxon>
        <taxon>eudicotyledons</taxon>
        <taxon>Gunneridae</taxon>
        <taxon>Pentapetalae</taxon>
        <taxon>rosids</taxon>
        <taxon>fabids</taxon>
        <taxon>Cucurbitales</taxon>
        <taxon>Cucurbitaceae</taxon>
        <taxon>Benincaseae</taxon>
        <taxon>Cucumis</taxon>
    </lineage>
</organism>
<dbReference type="Proteomes" id="UP000321947">
    <property type="component" value="Unassembled WGS sequence"/>
</dbReference>
<proteinExistence type="predicted"/>
<evidence type="ECO:0000256" key="1">
    <source>
        <dbReference type="SAM" id="MobiDB-lite"/>
    </source>
</evidence>